<name>A0A4R2SC57_9FIRM</name>
<dbReference type="PANTHER" id="PTHR10887">
    <property type="entry name" value="DNA2/NAM7 HELICASE FAMILY"/>
    <property type="match status" value="1"/>
</dbReference>
<evidence type="ECO:0000259" key="1">
    <source>
        <dbReference type="Pfam" id="PF13086"/>
    </source>
</evidence>
<dbReference type="InterPro" id="IPR025103">
    <property type="entry name" value="DUF4011"/>
</dbReference>
<dbReference type="GO" id="GO:0004386">
    <property type="term" value="F:helicase activity"/>
    <property type="evidence" value="ECO:0007669"/>
    <property type="project" value="InterPro"/>
</dbReference>
<dbReference type="Pfam" id="PF13195">
    <property type="entry name" value="DUF4011"/>
    <property type="match status" value="1"/>
</dbReference>
<dbReference type="Proteomes" id="UP000294813">
    <property type="component" value="Unassembled WGS sequence"/>
</dbReference>
<dbReference type="Pfam" id="PF13086">
    <property type="entry name" value="AAA_11"/>
    <property type="match status" value="2"/>
</dbReference>
<accession>A0A4R2SC57</accession>
<dbReference type="Gene3D" id="3.40.50.300">
    <property type="entry name" value="P-loop containing nucleotide triphosphate hydrolases"/>
    <property type="match status" value="3"/>
</dbReference>
<evidence type="ECO:0000259" key="2">
    <source>
        <dbReference type="Pfam" id="PF13087"/>
    </source>
</evidence>
<reference evidence="4 5" key="1">
    <citation type="submission" date="2019-03" db="EMBL/GenBank/DDBJ databases">
        <title>Genomic Encyclopedia of Type Strains, Phase IV (KMG-IV): sequencing the most valuable type-strain genomes for metagenomic binning, comparative biology and taxonomic classification.</title>
        <authorList>
            <person name="Goeker M."/>
        </authorList>
    </citation>
    <scope>NUCLEOTIDE SEQUENCE [LARGE SCALE GENOMIC DNA]</scope>
    <source>
        <strain evidence="4 5">DSM 11170</strain>
    </source>
</reference>
<dbReference type="InterPro" id="IPR045055">
    <property type="entry name" value="DNA2/NAM7-like"/>
</dbReference>
<dbReference type="SUPFAM" id="SSF52540">
    <property type="entry name" value="P-loop containing nucleoside triphosphate hydrolases"/>
    <property type="match status" value="1"/>
</dbReference>
<feature type="domain" description="DNA2/NAM7 helicase-like C-terminal" evidence="2">
    <location>
        <begin position="946"/>
        <end position="1145"/>
    </location>
</feature>
<dbReference type="Pfam" id="PF13087">
    <property type="entry name" value="AAA_12"/>
    <property type="match status" value="1"/>
</dbReference>
<dbReference type="InterPro" id="IPR049468">
    <property type="entry name" value="Restrct_endonuc-II-like_dom"/>
</dbReference>
<feature type="domain" description="Restriction endonuclease type II-like" evidence="3">
    <location>
        <begin position="1206"/>
        <end position="1302"/>
    </location>
</feature>
<feature type="domain" description="DNA2/NAM7 helicase helicase" evidence="1">
    <location>
        <begin position="351"/>
        <end position="480"/>
    </location>
</feature>
<dbReference type="Pfam" id="PF18741">
    <property type="entry name" value="MTES_1575"/>
    <property type="match status" value="1"/>
</dbReference>
<dbReference type="InterPro" id="IPR041677">
    <property type="entry name" value="DNA2/NAM7_AAA_11"/>
</dbReference>
<organism evidence="4 5">
    <name type="scientific">Heliophilum fasciatum</name>
    <dbReference type="NCBI Taxonomy" id="35700"/>
    <lineage>
        <taxon>Bacteria</taxon>
        <taxon>Bacillati</taxon>
        <taxon>Bacillota</taxon>
        <taxon>Clostridia</taxon>
        <taxon>Eubacteriales</taxon>
        <taxon>Heliobacteriaceae</taxon>
        <taxon>Heliophilum</taxon>
    </lineage>
</organism>
<comment type="caution">
    <text evidence="4">The sequence shown here is derived from an EMBL/GenBank/DDBJ whole genome shotgun (WGS) entry which is preliminary data.</text>
</comment>
<proteinExistence type="predicted"/>
<feature type="domain" description="DNA2/NAM7 helicase helicase" evidence="1">
    <location>
        <begin position="883"/>
        <end position="925"/>
    </location>
</feature>
<gene>
    <name evidence="4" type="ORF">EDD73_102151</name>
</gene>
<evidence type="ECO:0000313" key="5">
    <source>
        <dbReference type="Proteomes" id="UP000294813"/>
    </source>
</evidence>
<evidence type="ECO:0000313" key="4">
    <source>
        <dbReference type="EMBL" id="TCP68755.1"/>
    </source>
</evidence>
<dbReference type="OrthoDB" id="9757917at2"/>
<dbReference type="Gene3D" id="3.40.960.10">
    <property type="entry name" value="VSR Endonuclease"/>
    <property type="match status" value="1"/>
</dbReference>
<dbReference type="EMBL" id="SLXT01000002">
    <property type="protein sequence ID" value="TCP68755.1"/>
    <property type="molecule type" value="Genomic_DNA"/>
</dbReference>
<dbReference type="InterPro" id="IPR047187">
    <property type="entry name" value="SF1_C_Upf1"/>
</dbReference>
<keyword evidence="5" id="KW-1185">Reference proteome</keyword>
<dbReference type="InterPro" id="IPR027417">
    <property type="entry name" value="P-loop_NTPase"/>
</dbReference>
<sequence>MTYATITDHLKTLQNQLREINRSHPSLCLKKIKDNQAFDLTQLDTLTAPPTAKSKAKPQLNSFSSRLLNDLINTNSALILSNRHTSPEAAHLSAKLTRLSKEANQRSDQLGLSQLHIGYPFLRGTFANGNALQCPLLLIPVNLTRKKDGESGWYLDRDTDEPIRLNAILLKALEQYNQQRIEATIEDALIPLLSTPSLLLEQIASILQHYAIPCQPILTPAAPISNQGIAPTGPRLRSTDTTPEPPPEAFFPTLPFIELPPSPSAKPLAPSPMELYPFPLLGLFPQTNDEILKDLDEITKKVPQIGLVGTLLPFIDEADDAPLETIDPGRCPALDLDSLPTEANMHVYPVDASQEEVIYALSQPDLRGLVVKGPPGTGKSQLIINLIANALGKGEKVLVVCQKRTALEVILERLQTLQLDGPTLLISDPNKDRKSFYRQIERLLSADFHHTLDDNHTAYQKLAKQVDDHTQDLKNIHDALHSPRPWGIPAYQLYRNSNKFEDPRTFLALTDMADQVTSEAMEEIAAKMEKLGQLHSRFGHHHYPLFHRHSFQDGTLQNRERYRALLATAMEQWQSIATLSQTFQVPPSPETCWKFEKALRHQLSQQSTRPFFGSFLNYLRDFSHRRSLHPWLATIKLTASNAANLPTIDDSAKKVQNILEYTNATQQFHATVDSLTEFLQPQALQPFREALITGNIEGIQKRLQAIASALTTDYDDLCQMDSAIHRLNPLEQRLLALLQKQLPPQPGENIAERWEEAIRQSFYHAWIDCAETTHPKLKEFHTEDIDDLPQKCKRLLDEKQKLTPKALQSRWGNRIQQTFEAHPALKGQLRSSIIGKAKKQSIRRWIENFNNPKNTKANHTQALLELLPIWLLSPSAVSSILPMEKELFDLVIFDEASQCPLSHSIPAIYRAKKVVVVGDEYQLPPSTGFVTQDDDDDSEDTSPPESLLHQALKFYDTKMLKWHYRSTHADLINFSNYAFYRGQLQTLSHARSHRIKPIEWYQVDGQWRDNANHEEAEKVCDLLAHLASSSHHHGSATYPTVGIITFNAKQSNLIMKKIDARKEKDFAFRSQVEAMETNPAGPLFVKNIENVQGDEREIIIISVGYGRNEEDRFIQRYGTINEPGGERYLNVAITRAKDKIFVLCSMPLVMPNNCKNEGPKLFIYYLQYAKAVSDGDRERVDQILHQLNDALRTKFQEKDKHFDSIFEEQVYACLQKRNYQLDTQVKCAGYRIDLSIVHPHDPTRYLLAIECDGATYHSAPSARERDIYRHNFLESRGWKIHRIWSRNWWKDRNSEIEKIERAVAEELRRNP</sequence>
<dbReference type="InterPro" id="IPR011335">
    <property type="entry name" value="Restrct_endonuc-II-like"/>
</dbReference>
<evidence type="ECO:0000259" key="3">
    <source>
        <dbReference type="Pfam" id="PF18741"/>
    </source>
</evidence>
<protein>
    <submittedName>
        <fullName evidence="4">AAA domain-containing protein</fullName>
    </submittedName>
</protein>
<dbReference type="FunFam" id="3.40.960.10:FF:000002">
    <property type="entry name" value="DNA helicase related protein"/>
    <property type="match status" value="1"/>
</dbReference>
<dbReference type="CDD" id="cd18808">
    <property type="entry name" value="SF1_C_Upf1"/>
    <property type="match status" value="1"/>
</dbReference>
<dbReference type="RefSeq" id="WP_131917945.1">
    <property type="nucleotide sequence ID" value="NZ_JAOQNU010000002.1"/>
</dbReference>
<dbReference type="SUPFAM" id="SSF52980">
    <property type="entry name" value="Restriction endonuclease-like"/>
    <property type="match status" value="1"/>
</dbReference>
<dbReference type="InterPro" id="IPR041679">
    <property type="entry name" value="DNA2/NAM7-like_C"/>
</dbReference>